<reference evidence="1" key="2">
    <citation type="submission" date="2015-02" db="UniProtKB">
        <authorList>
            <consortium name="EnsemblMetazoa"/>
        </authorList>
    </citation>
    <scope>IDENTIFICATION</scope>
</reference>
<dbReference type="PANTHER" id="PTHR43628:SF1">
    <property type="entry name" value="CHITIN SYNTHASE REGULATORY FACTOR 2-RELATED"/>
    <property type="match status" value="1"/>
</dbReference>
<dbReference type="InterPro" id="IPR052945">
    <property type="entry name" value="Mitotic_Regulator"/>
</dbReference>
<dbReference type="AlphaFoldDB" id="T1JDJ0"/>
<keyword evidence="2" id="KW-1185">Reference proteome</keyword>
<dbReference type="EnsemblMetazoa" id="SMAR011872-RA">
    <property type="protein sequence ID" value="SMAR011872-PA"/>
    <property type="gene ID" value="SMAR011872"/>
</dbReference>
<dbReference type="SMART" id="SM00671">
    <property type="entry name" value="SEL1"/>
    <property type="match status" value="5"/>
</dbReference>
<accession>T1JDJ0</accession>
<dbReference type="Pfam" id="PF08238">
    <property type="entry name" value="Sel1"/>
    <property type="match status" value="4"/>
</dbReference>
<organism evidence="1 2">
    <name type="scientific">Strigamia maritima</name>
    <name type="common">European centipede</name>
    <name type="synonym">Geophilus maritimus</name>
    <dbReference type="NCBI Taxonomy" id="126957"/>
    <lineage>
        <taxon>Eukaryota</taxon>
        <taxon>Metazoa</taxon>
        <taxon>Ecdysozoa</taxon>
        <taxon>Arthropoda</taxon>
        <taxon>Myriapoda</taxon>
        <taxon>Chilopoda</taxon>
        <taxon>Pleurostigmophora</taxon>
        <taxon>Geophilomorpha</taxon>
        <taxon>Linotaeniidae</taxon>
        <taxon>Strigamia</taxon>
    </lineage>
</organism>
<dbReference type="EMBL" id="JH432107">
    <property type="status" value="NOT_ANNOTATED_CDS"/>
    <property type="molecule type" value="Genomic_DNA"/>
</dbReference>
<dbReference type="eggNOG" id="KOG1550">
    <property type="taxonomic scope" value="Eukaryota"/>
</dbReference>
<proteinExistence type="predicted"/>
<name>T1JDJ0_STRMM</name>
<evidence type="ECO:0000313" key="2">
    <source>
        <dbReference type="Proteomes" id="UP000014500"/>
    </source>
</evidence>
<dbReference type="Proteomes" id="UP000014500">
    <property type="component" value="Unassembled WGS sequence"/>
</dbReference>
<sequence>MLCRIPRQQKTTFNILGESYSTVWNGLCHLSGHEVEKNETMAANLLSQAASYGNTYAMLVLANMYIKGLGVEKDPDKYIELLVKVTEQPLVENGRRNKDVATAEHNLGVSYSKGIGVRKDLERAIEWYNLAADHGFAMAAYILGCHYMRGSGVERNEEKAVECWKEAARGKLANAMRSLSHYFYNDLEPDQALKWHKRALLCEQDDKTYEVFEDNLTILKQLCRFNQIMKWEETIRLSIDGLSVRERKYRFIRDKIPISNFFDKNESLLTEKDIPVAVKKVFDGYNYAFESVFRLNEFDTGLGWRLQQAVIRFGRALLSLKAINKAGEKFKFIYELARCLKTELIVAQWDPPDRKLAAEVVRELWIDMRNYTWLNELDKEARICYVYFYRNQVVLRDCVAKYPEEVYFRRLLVTSLSDHEEGLREVEKALEVFHNDCELLFGKAKHLSGLGKNFLVVKALEDFISFAPPKHWLIPEAYYAMALRYVRLNPEINCESVQNAKLKVMDYFCSGMSAETIKLPWLIKYRNGRLEKLFELTIEMKLGRKKAVDCRSKLVEPSRVELIKLHRKRVRENVAEDEADKEDAVVCFEKEKILFCCLL</sequence>
<reference evidence="2" key="1">
    <citation type="submission" date="2011-05" db="EMBL/GenBank/DDBJ databases">
        <authorList>
            <person name="Richards S.R."/>
            <person name="Qu J."/>
            <person name="Jiang H."/>
            <person name="Jhangiani S.N."/>
            <person name="Agravi P."/>
            <person name="Goodspeed R."/>
            <person name="Gross S."/>
            <person name="Mandapat C."/>
            <person name="Jackson L."/>
            <person name="Mathew T."/>
            <person name="Pu L."/>
            <person name="Thornton R."/>
            <person name="Saada N."/>
            <person name="Wilczek-Boney K.B."/>
            <person name="Lee S."/>
            <person name="Kovar C."/>
            <person name="Wu Y."/>
            <person name="Scherer S.E."/>
            <person name="Worley K.C."/>
            <person name="Muzny D.M."/>
            <person name="Gibbs R."/>
        </authorList>
    </citation>
    <scope>NUCLEOTIDE SEQUENCE</scope>
    <source>
        <strain evidence="2">Brora</strain>
    </source>
</reference>
<dbReference type="SUPFAM" id="SSF81901">
    <property type="entry name" value="HCP-like"/>
    <property type="match status" value="1"/>
</dbReference>
<protein>
    <submittedName>
        <fullName evidence="1">Uncharacterized protein</fullName>
    </submittedName>
</protein>
<dbReference type="Gene3D" id="1.25.40.10">
    <property type="entry name" value="Tetratricopeptide repeat domain"/>
    <property type="match status" value="1"/>
</dbReference>
<dbReference type="PANTHER" id="PTHR43628">
    <property type="entry name" value="ACTIVATOR OF C KINASE PROTEIN 1-RELATED"/>
    <property type="match status" value="1"/>
</dbReference>
<dbReference type="PhylomeDB" id="T1JDJ0"/>
<dbReference type="InterPro" id="IPR006597">
    <property type="entry name" value="Sel1-like"/>
</dbReference>
<evidence type="ECO:0000313" key="1">
    <source>
        <dbReference type="EnsemblMetazoa" id="SMAR011872-PA"/>
    </source>
</evidence>
<dbReference type="InterPro" id="IPR011990">
    <property type="entry name" value="TPR-like_helical_dom_sf"/>
</dbReference>
<dbReference type="HOGENOM" id="CLU_455855_0_0_1"/>
<dbReference type="STRING" id="126957.T1JDJ0"/>